<dbReference type="EMBL" id="BKCJ010001080">
    <property type="protein sequence ID" value="GEU38662.1"/>
    <property type="molecule type" value="Genomic_DNA"/>
</dbReference>
<dbReference type="Pfam" id="PF08284">
    <property type="entry name" value="RVP_2"/>
    <property type="match status" value="1"/>
</dbReference>
<dbReference type="Gene3D" id="2.40.70.10">
    <property type="entry name" value="Acid Proteases"/>
    <property type="match status" value="1"/>
</dbReference>
<comment type="caution">
    <text evidence="2">The sequence shown here is derived from an EMBL/GenBank/DDBJ whole genome shotgun (WGS) entry which is preliminary data.</text>
</comment>
<gene>
    <name evidence="2" type="ORF">Tci_010640</name>
</gene>
<dbReference type="InterPro" id="IPR021109">
    <property type="entry name" value="Peptidase_aspartic_dom_sf"/>
</dbReference>
<dbReference type="PANTHER" id="PTHR33067">
    <property type="entry name" value="RNA-DIRECTED DNA POLYMERASE-RELATED"/>
    <property type="match status" value="1"/>
</dbReference>
<keyword evidence="1" id="KW-0175">Coiled coil</keyword>
<dbReference type="SUPFAM" id="SSF50630">
    <property type="entry name" value="Acid proteases"/>
    <property type="match status" value="1"/>
</dbReference>
<protein>
    <recommendedName>
        <fullName evidence="3">Reverse transcriptase domain-containing protein</fullName>
    </recommendedName>
</protein>
<accession>A0A6L2JPX0</accession>
<sequence length="406" mass="46335">MILFYKGVDVPTRHIVESKGTIPFMKAADAKKAIQEMADDSQKWQNETSTRCRSTKTFDGLVAIQAQLNNLRREIKKVNEKVAPAPGFYERNNGNPSYQERRQTIKESLRKFMAESAKRPEENSNLTKEIRASMDTAIKNQGALIKDLELQIGQMRKSISTTIEADTFLVRRIGPSRYVISSSKNKEGLYELKDLDANSIRTTLLNDPLHPKEKDTWSFTLPCIINNLCFNKALADLGASVSAMPFSTYTNLGIGELARIKLIVELADRTVKHPKGIGENVLVEIDKFIFPIDFIVLDMPEDIKTPLIIGRQFLSNAHAKINVFKRLITLRIRNDKVMFKSDKPTINIIKRVYELSLIERIELDLEARLMGEALILNRSLNPLYGDYIKLNDLNKPLELRRNRLMI</sequence>
<feature type="coiled-coil region" evidence="1">
    <location>
        <begin position="27"/>
        <end position="81"/>
    </location>
</feature>
<evidence type="ECO:0008006" key="3">
    <source>
        <dbReference type="Google" id="ProtNLM"/>
    </source>
</evidence>
<dbReference type="PANTHER" id="PTHR33067:SF35">
    <property type="entry name" value="ASPARTIC PEPTIDASE DDI1-TYPE DOMAIN-CONTAINING PROTEIN"/>
    <property type="match status" value="1"/>
</dbReference>
<organism evidence="2">
    <name type="scientific">Tanacetum cinerariifolium</name>
    <name type="common">Dalmatian daisy</name>
    <name type="synonym">Chrysanthemum cinerariifolium</name>
    <dbReference type="NCBI Taxonomy" id="118510"/>
    <lineage>
        <taxon>Eukaryota</taxon>
        <taxon>Viridiplantae</taxon>
        <taxon>Streptophyta</taxon>
        <taxon>Embryophyta</taxon>
        <taxon>Tracheophyta</taxon>
        <taxon>Spermatophyta</taxon>
        <taxon>Magnoliopsida</taxon>
        <taxon>eudicotyledons</taxon>
        <taxon>Gunneridae</taxon>
        <taxon>Pentapetalae</taxon>
        <taxon>asterids</taxon>
        <taxon>campanulids</taxon>
        <taxon>Asterales</taxon>
        <taxon>Asteraceae</taxon>
        <taxon>Asteroideae</taxon>
        <taxon>Anthemideae</taxon>
        <taxon>Anthemidinae</taxon>
        <taxon>Tanacetum</taxon>
    </lineage>
</organism>
<proteinExistence type="predicted"/>
<reference evidence="2" key="1">
    <citation type="journal article" date="2019" name="Sci. Rep.">
        <title>Draft genome of Tanacetum cinerariifolium, the natural source of mosquito coil.</title>
        <authorList>
            <person name="Yamashiro T."/>
            <person name="Shiraishi A."/>
            <person name="Satake H."/>
            <person name="Nakayama K."/>
        </authorList>
    </citation>
    <scope>NUCLEOTIDE SEQUENCE</scope>
</reference>
<dbReference type="AlphaFoldDB" id="A0A6L2JPX0"/>
<evidence type="ECO:0000256" key="1">
    <source>
        <dbReference type="SAM" id="Coils"/>
    </source>
</evidence>
<name>A0A6L2JPX0_TANCI</name>
<evidence type="ECO:0000313" key="2">
    <source>
        <dbReference type="EMBL" id="GEU38662.1"/>
    </source>
</evidence>
<dbReference type="CDD" id="cd00303">
    <property type="entry name" value="retropepsin_like"/>
    <property type="match status" value="1"/>
</dbReference>